<dbReference type="Gene3D" id="3.40.50.720">
    <property type="entry name" value="NAD(P)-binding Rossmann-like Domain"/>
    <property type="match status" value="1"/>
</dbReference>
<comment type="caution">
    <text evidence="4">The sequence shown here is derived from an EMBL/GenBank/DDBJ whole genome shotgun (WGS) entry which is preliminary data.</text>
</comment>
<evidence type="ECO:0000313" key="4">
    <source>
        <dbReference type="EMBL" id="KAF4980443.1"/>
    </source>
</evidence>
<dbReference type="InterPro" id="IPR001509">
    <property type="entry name" value="Epimerase_deHydtase"/>
</dbReference>
<evidence type="ECO:0000259" key="3">
    <source>
        <dbReference type="Pfam" id="PF01370"/>
    </source>
</evidence>
<dbReference type="PANTHER" id="PTHR10366:SF564">
    <property type="entry name" value="STEROL-4-ALPHA-CARBOXYLATE 3-DEHYDROGENASE, DECARBOXYLATING"/>
    <property type="match status" value="1"/>
</dbReference>
<dbReference type="SUPFAM" id="SSF51735">
    <property type="entry name" value="NAD(P)-binding Rossmann-fold domains"/>
    <property type="match status" value="1"/>
</dbReference>
<proteinExistence type="inferred from homology"/>
<dbReference type="InterPro" id="IPR036291">
    <property type="entry name" value="NAD(P)-bd_dom_sf"/>
</dbReference>
<name>A0A8H4UNM5_9HYPO</name>
<gene>
    <name evidence="4" type="ORF">FZEAL_3559</name>
</gene>
<dbReference type="OrthoDB" id="2735536at2759"/>
<dbReference type="Proteomes" id="UP000635477">
    <property type="component" value="Unassembled WGS sequence"/>
</dbReference>
<evidence type="ECO:0000313" key="5">
    <source>
        <dbReference type="Proteomes" id="UP000635477"/>
    </source>
</evidence>
<dbReference type="InterPro" id="IPR050425">
    <property type="entry name" value="NAD(P)_dehydrat-like"/>
</dbReference>
<dbReference type="PANTHER" id="PTHR10366">
    <property type="entry name" value="NAD DEPENDENT EPIMERASE/DEHYDRATASE"/>
    <property type="match status" value="1"/>
</dbReference>
<keyword evidence="1" id="KW-0560">Oxidoreductase</keyword>
<sequence length="344" mass="37929">MSNDTPTVLVTGANGYMSLHVIDQLLKKGYHVCGAVRSEKAERTVRDTFPTFFGSKLRTVFVRDLTNPQDFEEAFSADIVGVIHMASPAPGVVNDNIRDMLDPAIKGATSVLEACNLYASSALKRVVHMSSLAACLDPSKDPRPGYTYTESDWNPTTFEQAATIKDPLSLYVASKALSERAVWAWMEHQNPSFDFACLNPAMVLGPHLEHVGSLDQIQSTAKQLWQLVDATEFPELKFPGCVDVRDTAAMLIAALEIPAAGGQRFLLSHHFDWETAADEAKELDVAKGRIINGKPGEGRKEALRKFYQIDGSKAVDILKVSYQPLSGTIMDTFRQFFEVEKRSA</sequence>
<dbReference type="AlphaFoldDB" id="A0A8H4UNM5"/>
<keyword evidence="5" id="KW-1185">Reference proteome</keyword>
<evidence type="ECO:0000256" key="2">
    <source>
        <dbReference type="ARBA" id="ARBA00023445"/>
    </source>
</evidence>
<evidence type="ECO:0000256" key="1">
    <source>
        <dbReference type="ARBA" id="ARBA00023002"/>
    </source>
</evidence>
<reference evidence="4" key="1">
    <citation type="journal article" date="2020" name="BMC Genomics">
        <title>Correction to: Identification and distribution of gene clusters required for synthesis of sphingolipid metabolism inhibitors in diverse species of the filamentous fungus Fusarium.</title>
        <authorList>
            <person name="Kim H.S."/>
            <person name="Lohmar J.M."/>
            <person name="Busman M."/>
            <person name="Brown D.W."/>
            <person name="Naumann T.A."/>
            <person name="Divon H.H."/>
            <person name="Lysoe E."/>
            <person name="Uhlig S."/>
            <person name="Proctor R.H."/>
        </authorList>
    </citation>
    <scope>NUCLEOTIDE SEQUENCE</scope>
    <source>
        <strain evidence="4">NRRL 22465</strain>
    </source>
</reference>
<dbReference type="Pfam" id="PF01370">
    <property type="entry name" value="Epimerase"/>
    <property type="match status" value="1"/>
</dbReference>
<protein>
    <recommendedName>
        <fullName evidence="3">NAD-dependent epimerase/dehydratase domain-containing protein</fullName>
    </recommendedName>
</protein>
<dbReference type="GO" id="GO:0016616">
    <property type="term" value="F:oxidoreductase activity, acting on the CH-OH group of donors, NAD or NADP as acceptor"/>
    <property type="evidence" value="ECO:0007669"/>
    <property type="project" value="TreeGrafter"/>
</dbReference>
<comment type="similarity">
    <text evidence="2">Belongs to the NAD(P)-dependent epimerase/dehydratase family. Dihydroflavonol-4-reductase subfamily.</text>
</comment>
<organism evidence="4 5">
    <name type="scientific">Fusarium zealandicum</name>
    <dbReference type="NCBI Taxonomy" id="1053134"/>
    <lineage>
        <taxon>Eukaryota</taxon>
        <taxon>Fungi</taxon>
        <taxon>Dikarya</taxon>
        <taxon>Ascomycota</taxon>
        <taxon>Pezizomycotina</taxon>
        <taxon>Sordariomycetes</taxon>
        <taxon>Hypocreomycetidae</taxon>
        <taxon>Hypocreales</taxon>
        <taxon>Nectriaceae</taxon>
        <taxon>Fusarium</taxon>
        <taxon>Fusarium staphyleae species complex</taxon>
    </lineage>
</organism>
<dbReference type="EMBL" id="JABEYC010000233">
    <property type="protein sequence ID" value="KAF4980443.1"/>
    <property type="molecule type" value="Genomic_DNA"/>
</dbReference>
<reference evidence="4" key="2">
    <citation type="submission" date="2020-05" db="EMBL/GenBank/DDBJ databases">
        <authorList>
            <person name="Kim H.-S."/>
            <person name="Proctor R.H."/>
            <person name="Brown D.W."/>
        </authorList>
    </citation>
    <scope>NUCLEOTIDE SEQUENCE</scope>
    <source>
        <strain evidence="4">NRRL 22465</strain>
    </source>
</reference>
<accession>A0A8H4UNM5</accession>
<feature type="domain" description="NAD-dependent epimerase/dehydratase" evidence="3">
    <location>
        <begin position="8"/>
        <end position="210"/>
    </location>
</feature>